<dbReference type="PANTHER" id="PTHR34047">
    <property type="entry name" value="NUCLEAR INTRON MATURASE 1, MITOCHONDRIAL-RELATED"/>
    <property type="match status" value="1"/>
</dbReference>
<evidence type="ECO:0000256" key="8">
    <source>
        <dbReference type="ARBA" id="ARBA00034120"/>
    </source>
</evidence>
<organism evidence="11 12">
    <name type="scientific">Buttiauxella gaviniae ATCC 51604</name>
    <dbReference type="NCBI Taxonomy" id="1354253"/>
    <lineage>
        <taxon>Bacteria</taxon>
        <taxon>Pseudomonadati</taxon>
        <taxon>Pseudomonadota</taxon>
        <taxon>Gammaproteobacteria</taxon>
        <taxon>Enterobacterales</taxon>
        <taxon>Enterobacteriaceae</taxon>
        <taxon>Buttiauxella</taxon>
    </lineage>
</organism>
<dbReference type="Pfam" id="PF00078">
    <property type="entry name" value="RVT_1"/>
    <property type="match status" value="1"/>
</dbReference>
<keyword evidence="7" id="KW-0051">Antiviral defense</keyword>
<dbReference type="NCBIfam" id="NF038233">
    <property type="entry name" value="retron_St85_RT"/>
    <property type="match status" value="1"/>
</dbReference>
<evidence type="ECO:0000256" key="2">
    <source>
        <dbReference type="ARBA" id="ARBA00022679"/>
    </source>
</evidence>
<dbReference type="InterPro" id="IPR000123">
    <property type="entry name" value="Reverse_transcriptase_msDNA"/>
</dbReference>
<evidence type="ECO:0000256" key="4">
    <source>
        <dbReference type="ARBA" id="ARBA00022723"/>
    </source>
</evidence>
<keyword evidence="6 11" id="KW-0695">RNA-directed DNA polymerase</keyword>
<reference evidence="11 12" key="1">
    <citation type="submission" date="2016-04" db="EMBL/GenBank/DDBJ databases">
        <title>ATOL: Assembling a taxonomically balanced genome-scale reconstruction of the evolutionary history of the Enterobacteriaceae.</title>
        <authorList>
            <person name="Plunkett G.III."/>
            <person name="Neeno-Eckwall E.C."/>
            <person name="Glasner J.D."/>
            <person name="Perna N.T."/>
        </authorList>
    </citation>
    <scope>NUCLEOTIDE SEQUENCE [LARGE SCALE GENOMIC DNA]</scope>
    <source>
        <strain evidence="11 12">ATCC 51604</strain>
    </source>
</reference>
<keyword evidence="4" id="KW-0479">Metal-binding</keyword>
<dbReference type="InterPro" id="IPR043502">
    <property type="entry name" value="DNA/RNA_pol_sf"/>
</dbReference>
<feature type="domain" description="Reverse transcriptase" evidence="10">
    <location>
        <begin position="61"/>
        <end position="271"/>
    </location>
</feature>
<evidence type="ECO:0000256" key="5">
    <source>
        <dbReference type="ARBA" id="ARBA00022842"/>
    </source>
</evidence>
<dbReference type="InterPro" id="IPR000477">
    <property type="entry name" value="RT_dom"/>
</dbReference>
<evidence type="ECO:0000313" key="12">
    <source>
        <dbReference type="Proteomes" id="UP000078504"/>
    </source>
</evidence>
<dbReference type="EC" id="2.7.7.49" evidence="1"/>
<dbReference type="PATRIC" id="fig|1354253.4.peg.4240"/>
<evidence type="ECO:0000256" key="7">
    <source>
        <dbReference type="ARBA" id="ARBA00023118"/>
    </source>
</evidence>
<keyword evidence="2 11" id="KW-0808">Transferase</keyword>
<dbReference type="GO" id="GO:0003723">
    <property type="term" value="F:RNA binding"/>
    <property type="evidence" value="ECO:0007669"/>
    <property type="project" value="InterPro"/>
</dbReference>
<keyword evidence="3 11" id="KW-0548">Nucleotidyltransferase</keyword>
<dbReference type="AlphaFoldDB" id="A0A1B7HNU1"/>
<dbReference type="PRINTS" id="PR00866">
    <property type="entry name" value="RNADNAPOLMS"/>
</dbReference>
<evidence type="ECO:0000256" key="6">
    <source>
        <dbReference type="ARBA" id="ARBA00022918"/>
    </source>
</evidence>
<comment type="catalytic activity">
    <reaction evidence="9">
        <text>DNA(n) + a 2'-deoxyribonucleoside 5'-triphosphate = DNA(n+1) + diphosphate</text>
        <dbReference type="Rhea" id="RHEA:22508"/>
        <dbReference type="Rhea" id="RHEA-COMP:17339"/>
        <dbReference type="Rhea" id="RHEA-COMP:17340"/>
        <dbReference type="ChEBI" id="CHEBI:33019"/>
        <dbReference type="ChEBI" id="CHEBI:61560"/>
        <dbReference type="ChEBI" id="CHEBI:173112"/>
        <dbReference type="EC" id="2.7.7.49"/>
    </reaction>
</comment>
<dbReference type="InterPro" id="IPR051083">
    <property type="entry name" value="GrpII_Intron_Splice-Mob/Def"/>
</dbReference>
<accession>A0A1B7HNU1</accession>
<dbReference type="RefSeq" id="WP_064518637.1">
    <property type="nucleotide sequence ID" value="NZ_LXEP01000041.1"/>
</dbReference>
<evidence type="ECO:0000256" key="9">
    <source>
        <dbReference type="ARBA" id="ARBA00048173"/>
    </source>
</evidence>
<keyword evidence="5" id="KW-0460">Magnesium</keyword>
<dbReference type="GO" id="GO:0003964">
    <property type="term" value="F:RNA-directed DNA polymerase activity"/>
    <property type="evidence" value="ECO:0007669"/>
    <property type="project" value="UniProtKB-KW"/>
</dbReference>
<dbReference type="CDD" id="cd03487">
    <property type="entry name" value="RT_Bac_retron_II"/>
    <property type="match status" value="1"/>
</dbReference>
<dbReference type="PROSITE" id="PS50878">
    <property type="entry name" value="RT_POL"/>
    <property type="match status" value="1"/>
</dbReference>
<dbReference type="EMBL" id="LXEP01000041">
    <property type="protein sequence ID" value="OAT17305.1"/>
    <property type="molecule type" value="Genomic_DNA"/>
</dbReference>
<name>A0A1B7HNU1_9ENTR</name>
<dbReference type="GO" id="GO:0051607">
    <property type="term" value="P:defense response to virus"/>
    <property type="evidence" value="ECO:0007669"/>
    <property type="project" value="UniProtKB-KW"/>
</dbReference>
<gene>
    <name evidence="11" type="ORF">M977_04133</name>
</gene>
<proteinExistence type="inferred from homology"/>
<dbReference type="GO" id="GO:0046872">
    <property type="term" value="F:metal ion binding"/>
    <property type="evidence" value="ECO:0007669"/>
    <property type="project" value="UniProtKB-KW"/>
</dbReference>
<comment type="similarity">
    <text evidence="8">Belongs to the bacterial reverse transcriptase family.</text>
</comment>
<protein>
    <recommendedName>
        <fullName evidence="1">RNA-directed DNA polymerase</fullName>
        <ecNumber evidence="1">2.7.7.49</ecNumber>
    </recommendedName>
</protein>
<evidence type="ECO:0000256" key="3">
    <source>
        <dbReference type="ARBA" id="ARBA00022695"/>
    </source>
</evidence>
<evidence type="ECO:0000256" key="1">
    <source>
        <dbReference type="ARBA" id="ARBA00012493"/>
    </source>
</evidence>
<comment type="caution">
    <text evidence="11">The sequence shown here is derived from an EMBL/GenBank/DDBJ whole genome shotgun (WGS) entry which is preliminary data.</text>
</comment>
<dbReference type="PANTHER" id="PTHR34047:SF7">
    <property type="entry name" value="RNA-DIRECTED DNA POLYMERASE"/>
    <property type="match status" value="1"/>
</dbReference>
<sequence length="346" mass="39840">MTKSAEEIKKEINDWKKFFIDHGLETNLISDYLSYISSLIENNAPVIFEIKHLSQLIGINTSELLKMIYSPSDFYREFEIAKRSGGKRKISTPYPSLKKCQRWIYENILKKQSVSSHAHGYVQSKSIITNATIHAGKNNLLKMDIKDFFPSISINWVIVFFKKLGYAHDISFYLASLCCLKNHLPQGAVTSPCLSNILSLSLDNRLGKLSKKYKVTYTRYADDLFFSGDKIPLSLIKSVTNIVTSYGLNVNTEKTHLIRTSKRKIVTGVAVHNEVITLPRTYKKNITNTLYHIKKHGYLSHVSKLKVRNPYYLESLIGKLNFWQQIEPDNKFVEKSISYLKEIKKQ</sequence>
<dbReference type="Proteomes" id="UP000078504">
    <property type="component" value="Unassembled WGS sequence"/>
</dbReference>
<evidence type="ECO:0000259" key="10">
    <source>
        <dbReference type="PROSITE" id="PS50878"/>
    </source>
</evidence>
<dbReference type="SUPFAM" id="SSF56672">
    <property type="entry name" value="DNA/RNA polymerases"/>
    <property type="match status" value="1"/>
</dbReference>
<evidence type="ECO:0000313" key="11">
    <source>
        <dbReference type="EMBL" id="OAT17305.1"/>
    </source>
</evidence>